<organism evidence="2 3">
    <name type="scientific">Tegillarca granosa</name>
    <name type="common">Malaysian cockle</name>
    <name type="synonym">Anadara granosa</name>
    <dbReference type="NCBI Taxonomy" id="220873"/>
    <lineage>
        <taxon>Eukaryota</taxon>
        <taxon>Metazoa</taxon>
        <taxon>Spiralia</taxon>
        <taxon>Lophotrochozoa</taxon>
        <taxon>Mollusca</taxon>
        <taxon>Bivalvia</taxon>
        <taxon>Autobranchia</taxon>
        <taxon>Pteriomorphia</taxon>
        <taxon>Arcoida</taxon>
        <taxon>Arcoidea</taxon>
        <taxon>Arcidae</taxon>
        <taxon>Tegillarca</taxon>
    </lineage>
</organism>
<dbReference type="PANTHER" id="PTHR46791:SF13">
    <property type="entry name" value="CLR5 DOMAIN-CONTAINING PROTEIN"/>
    <property type="match status" value="1"/>
</dbReference>
<dbReference type="InterPro" id="IPR058913">
    <property type="entry name" value="Integrase_dom_put"/>
</dbReference>
<gene>
    <name evidence="2" type="ORF">KUTeg_012807</name>
</gene>
<dbReference type="EMBL" id="JARBDR010000644">
    <property type="protein sequence ID" value="KAJ8309638.1"/>
    <property type="molecule type" value="Genomic_DNA"/>
</dbReference>
<comment type="caution">
    <text evidence="2">The sequence shown here is derived from an EMBL/GenBank/DDBJ whole genome shotgun (WGS) entry which is preliminary data.</text>
</comment>
<accession>A0ABQ9EWT5</accession>
<sequence>MLSGFVISRENVRVLLGILDPEGVNLRKKRRLVRRRYFTSGPNQVWHIDSYNKLTPFGIGINGCIDGFARYIIWMEASYTNSDPKIHLRAEHDDSLAGERSFVYGKSTANTRIKSLWGILRKQCVKFWVELFRSLQVDGYFDGYQLDKELIRFCFMKLIQAELDGFVLMWNMHTIRKNRNDTIAYGKPFVMYHQPQLFKTIDRLIPVTVQQVDNTQGMFRTKDELPCDEDEMRWQYPKDANEARKLYIDLRQIDSLAINLILHVTN</sequence>
<keyword evidence="3" id="KW-1185">Reference proteome</keyword>
<evidence type="ECO:0000313" key="2">
    <source>
        <dbReference type="EMBL" id="KAJ8309638.1"/>
    </source>
</evidence>
<reference evidence="2 3" key="1">
    <citation type="submission" date="2022-12" db="EMBL/GenBank/DDBJ databases">
        <title>Chromosome-level genome of Tegillarca granosa.</title>
        <authorList>
            <person name="Kim J."/>
        </authorList>
    </citation>
    <scope>NUCLEOTIDE SEQUENCE [LARGE SCALE GENOMIC DNA]</scope>
    <source>
        <strain evidence="2">Teg-2019</strain>
        <tissue evidence="2">Adductor muscle</tissue>
    </source>
</reference>
<name>A0ABQ9EWT5_TEGGR</name>
<dbReference type="Proteomes" id="UP001217089">
    <property type="component" value="Unassembled WGS sequence"/>
</dbReference>
<dbReference type="Pfam" id="PF24764">
    <property type="entry name" value="rva_4"/>
    <property type="match status" value="2"/>
</dbReference>
<feature type="domain" description="Integrase core" evidence="1">
    <location>
        <begin position="38"/>
        <end position="82"/>
    </location>
</feature>
<protein>
    <recommendedName>
        <fullName evidence="1">Integrase core domain-containing protein</fullName>
    </recommendedName>
</protein>
<dbReference type="PANTHER" id="PTHR46791">
    <property type="entry name" value="EXPRESSED PROTEIN"/>
    <property type="match status" value="1"/>
</dbReference>
<feature type="domain" description="Integrase core" evidence="1">
    <location>
        <begin position="99"/>
        <end position="182"/>
    </location>
</feature>
<proteinExistence type="predicted"/>
<evidence type="ECO:0000313" key="3">
    <source>
        <dbReference type="Proteomes" id="UP001217089"/>
    </source>
</evidence>
<evidence type="ECO:0000259" key="1">
    <source>
        <dbReference type="Pfam" id="PF24764"/>
    </source>
</evidence>